<reference evidence="2 3" key="2">
    <citation type="submission" date="2013-02" db="EMBL/GenBank/DDBJ databases">
        <title>The Genome Sequence of Plasmodium falciparum NF135/5.C10.</title>
        <authorList>
            <consortium name="The Broad Institute Genome Sequencing Platform"/>
            <consortium name="The Broad Institute Genome Sequencing Center for Infectious Disease"/>
            <person name="Neafsey D."/>
            <person name="Cheeseman I."/>
            <person name="Volkman S."/>
            <person name="Adams J."/>
            <person name="Walker B."/>
            <person name="Young S.K."/>
            <person name="Zeng Q."/>
            <person name="Gargeya S."/>
            <person name="Fitzgerald M."/>
            <person name="Haas B."/>
            <person name="Abouelleil A."/>
            <person name="Alvarado L."/>
            <person name="Arachchi H.M."/>
            <person name="Berlin A.M."/>
            <person name="Chapman S.B."/>
            <person name="Dewar J."/>
            <person name="Goldberg J."/>
            <person name="Griggs A."/>
            <person name="Gujja S."/>
            <person name="Hansen M."/>
            <person name="Howarth C."/>
            <person name="Imamovic A."/>
            <person name="Larimer J."/>
            <person name="McCowan C."/>
            <person name="Murphy C."/>
            <person name="Neiman D."/>
            <person name="Pearson M."/>
            <person name="Priest M."/>
            <person name="Roberts A."/>
            <person name="Saif S."/>
            <person name="Shea T."/>
            <person name="Sisk P."/>
            <person name="Sykes S."/>
            <person name="Wortman J."/>
            <person name="Nusbaum C."/>
            <person name="Birren B."/>
        </authorList>
    </citation>
    <scope>NUCLEOTIDE SEQUENCE [LARGE SCALE GENOMIC DNA]</scope>
    <source>
        <strain evidence="2 3">NF135/5.C10</strain>
    </source>
</reference>
<sequence>MNEEEHNNLFSMKKNNLFFNMKEKFLKLKNMNKNNFAFKDKLKRLSLNKNKAKPNNEFDQGKKKNADYFYNIGELIEEKCINKLKRNILFRNLLEKNNDMLDNQFEENRIANTSNYKDNKLYYNRKQNEYNNKSYSNIKNKMYMLKKSSTHTCKIFHSNIKSNQIIYNEFDKRNIFNNNNNTFLSKEFNYINKSILLRHSNLRRNLFSNSSYKSKLELISDITFHSHKKKRRRQKHIITTMVNNYYKMLLNKKDYYNSIAKNNILDILYYLLLTNCVNFLLIFTITYLYMNKIYYIYMYSKHVHLKEMKKEKKRNVDFNHIVRIIYNKNVFSSNAYTLNISKNKNIYLKKNIFKQIFVQNKKSNINKNNEKYVENDVSSDTLQMEPDELKYNFSPSKYDEIKDKKNILSIYKSAKTHIKSFMSKHMILNNFLEKFLNLFNYKNLNLTKIVIAIFAYFAIILFPIKFHHLVILKLLHWYYKGYLRRYYKNVILYSILENIKNIKKNLKLYKPICSLNEDEYYALIEEVNKTCNQCLNLSQFKDINDEYDLANVIMNNLKEFSEIKKIIRHEWYYNLLNNSPHDNTNIISQRNNITIY</sequence>
<name>W4I881_PLAFA</name>
<reference evidence="2 3" key="1">
    <citation type="submission" date="2013-02" db="EMBL/GenBank/DDBJ databases">
        <title>The Genome Annotation of Plasmodium falciparum NF135/5.C10.</title>
        <authorList>
            <consortium name="The Broad Institute Genome Sequencing Platform"/>
            <consortium name="The Broad Institute Genome Sequencing Center for Infectious Disease"/>
            <person name="Neafsey D."/>
            <person name="Hoffman S."/>
            <person name="Volkman S."/>
            <person name="Rosenthal P."/>
            <person name="Walker B."/>
            <person name="Young S.K."/>
            <person name="Zeng Q."/>
            <person name="Gargeya S."/>
            <person name="Fitzgerald M."/>
            <person name="Haas B."/>
            <person name="Abouelleil A."/>
            <person name="Allen A.W."/>
            <person name="Alvarado L."/>
            <person name="Arachchi H.M."/>
            <person name="Berlin A.M."/>
            <person name="Chapman S.B."/>
            <person name="Gainer-Dewar J."/>
            <person name="Goldberg J."/>
            <person name="Griggs A."/>
            <person name="Gujja S."/>
            <person name="Hansen M."/>
            <person name="Howarth C."/>
            <person name="Imamovic A."/>
            <person name="Ireland A."/>
            <person name="Larimer J."/>
            <person name="McCowan C."/>
            <person name="Murphy C."/>
            <person name="Pearson M."/>
            <person name="Poon T.W."/>
            <person name="Priest M."/>
            <person name="Roberts A."/>
            <person name="Saif S."/>
            <person name="Shea T."/>
            <person name="Sisk P."/>
            <person name="Sykes S."/>
            <person name="Wortman J."/>
            <person name="Nusbaum C."/>
            <person name="Birren B."/>
        </authorList>
    </citation>
    <scope>NUCLEOTIDE SEQUENCE [LARGE SCALE GENOMIC DNA]</scope>
    <source>
        <strain evidence="2 3">NF135/5.C10</strain>
    </source>
</reference>
<evidence type="ECO:0000313" key="3">
    <source>
        <dbReference type="Proteomes" id="UP000019114"/>
    </source>
</evidence>
<organism evidence="2 3">
    <name type="scientific">Plasmodium falciparum NF135/5.C10</name>
    <dbReference type="NCBI Taxonomy" id="1036726"/>
    <lineage>
        <taxon>Eukaryota</taxon>
        <taxon>Sar</taxon>
        <taxon>Alveolata</taxon>
        <taxon>Apicomplexa</taxon>
        <taxon>Aconoidasida</taxon>
        <taxon>Haemosporida</taxon>
        <taxon>Plasmodiidae</taxon>
        <taxon>Plasmodium</taxon>
        <taxon>Plasmodium (Laverania)</taxon>
    </lineage>
</organism>
<protein>
    <submittedName>
        <fullName evidence="2">Uncharacterized protein</fullName>
    </submittedName>
</protein>
<keyword evidence="1" id="KW-0812">Transmembrane</keyword>
<dbReference type="Proteomes" id="UP000019114">
    <property type="component" value="Unassembled WGS sequence"/>
</dbReference>
<proteinExistence type="predicted"/>
<keyword evidence="1" id="KW-0472">Membrane</keyword>
<dbReference type="AlphaFoldDB" id="W4I881"/>
<gene>
    <name evidence="2" type="ORF">PFNF135_05627</name>
</gene>
<keyword evidence="1" id="KW-1133">Transmembrane helix</keyword>
<evidence type="ECO:0000256" key="1">
    <source>
        <dbReference type="SAM" id="Phobius"/>
    </source>
</evidence>
<feature type="transmembrane region" description="Helical" evidence="1">
    <location>
        <begin position="267"/>
        <end position="290"/>
    </location>
</feature>
<feature type="transmembrane region" description="Helical" evidence="1">
    <location>
        <begin position="444"/>
        <end position="464"/>
    </location>
</feature>
<evidence type="ECO:0000313" key="2">
    <source>
        <dbReference type="EMBL" id="ETW39597.1"/>
    </source>
</evidence>
<dbReference type="EMBL" id="KI926126">
    <property type="protein sequence ID" value="ETW39597.1"/>
    <property type="molecule type" value="Genomic_DNA"/>
</dbReference>
<accession>W4I881</accession>